<keyword evidence="1" id="KW-1133">Transmembrane helix</keyword>
<protein>
    <submittedName>
        <fullName evidence="2">Uncharacterized membrane protein</fullName>
    </submittedName>
</protein>
<evidence type="ECO:0000313" key="2">
    <source>
        <dbReference type="EMBL" id="SSA35964.1"/>
    </source>
</evidence>
<dbReference type="Pfam" id="PF07077">
    <property type="entry name" value="DUF1345"/>
    <property type="match status" value="1"/>
</dbReference>
<feature type="transmembrane region" description="Helical" evidence="1">
    <location>
        <begin position="188"/>
        <end position="206"/>
    </location>
</feature>
<dbReference type="OrthoDB" id="64737at2"/>
<dbReference type="RefSeq" id="WP_109687586.1">
    <property type="nucleotide sequence ID" value="NZ_QGDN01000001.1"/>
</dbReference>
<dbReference type="Proteomes" id="UP000250028">
    <property type="component" value="Unassembled WGS sequence"/>
</dbReference>
<keyword evidence="1" id="KW-0812">Transmembrane</keyword>
<name>A0A2Y8ZV85_9MICO</name>
<organism evidence="2 3">
    <name type="scientific">Branchiibius hedensis</name>
    <dbReference type="NCBI Taxonomy" id="672460"/>
    <lineage>
        <taxon>Bacteria</taxon>
        <taxon>Bacillati</taxon>
        <taxon>Actinomycetota</taxon>
        <taxon>Actinomycetes</taxon>
        <taxon>Micrococcales</taxon>
        <taxon>Dermacoccaceae</taxon>
        <taxon>Branchiibius</taxon>
    </lineage>
</organism>
<feature type="transmembrane region" description="Helical" evidence="1">
    <location>
        <begin position="41"/>
        <end position="59"/>
    </location>
</feature>
<dbReference type="EMBL" id="UESZ01000001">
    <property type="protein sequence ID" value="SSA35964.1"/>
    <property type="molecule type" value="Genomic_DNA"/>
</dbReference>
<proteinExistence type="predicted"/>
<gene>
    <name evidence="2" type="ORF">SAMN04489750_3343</name>
</gene>
<dbReference type="AlphaFoldDB" id="A0A2Y8ZV85"/>
<feature type="transmembrane region" description="Helical" evidence="1">
    <location>
        <begin position="106"/>
        <end position="129"/>
    </location>
</feature>
<keyword evidence="3" id="KW-1185">Reference proteome</keyword>
<feature type="transmembrane region" description="Helical" evidence="1">
    <location>
        <begin position="80"/>
        <end position="100"/>
    </location>
</feature>
<keyword evidence="1" id="KW-0472">Membrane</keyword>
<evidence type="ECO:0000313" key="3">
    <source>
        <dbReference type="Proteomes" id="UP000250028"/>
    </source>
</evidence>
<accession>A0A2Y8ZV85</accession>
<reference evidence="3" key="1">
    <citation type="submission" date="2016-10" db="EMBL/GenBank/DDBJ databases">
        <authorList>
            <person name="Varghese N."/>
            <person name="Submissions S."/>
        </authorList>
    </citation>
    <scope>NUCLEOTIDE SEQUENCE [LARGE SCALE GENOMIC DNA]</scope>
    <source>
        <strain evidence="3">DSM 22951</strain>
    </source>
</reference>
<feature type="transmembrane region" description="Helical" evidence="1">
    <location>
        <begin position="12"/>
        <end position="35"/>
    </location>
</feature>
<sequence length="208" mass="22064">MLPKESPSAAHLAVGAVLGVIVGAIFAATTGRLVASVLAGWAALALTFVVSMIWTLWPLDPAQTNARSTREEPSRRLTHTVALAAAVLSLAGVIAVMASGNQEDRIASIVVAVLAALSSWAMIHVLYALRYARIYYTEPKGGIDYHQTQDPQYSDFFYTGFAVGMSYAISDTDLASTQMRKSALAQSLLAYVFGAMILAALINLIAGL</sequence>
<dbReference type="InterPro" id="IPR009781">
    <property type="entry name" value="DUF1345"/>
</dbReference>
<evidence type="ECO:0000256" key="1">
    <source>
        <dbReference type="SAM" id="Phobius"/>
    </source>
</evidence>